<proteinExistence type="predicted"/>
<name>A0A7C3PNL5_9CYAN</name>
<evidence type="ECO:0000313" key="1">
    <source>
        <dbReference type="EMBL" id="HFM98237.1"/>
    </source>
</evidence>
<organism evidence="1">
    <name type="scientific">Oscillatoriales cyanobacterium SpSt-418</name>
    <dbReference type="NCBI Taxonomy" id="2282169"/>
    <lineage>
        <taxon>Bacteria</taxon>
        <taxon>Bacillati</taxon>
        <taxon>Cyanobacteriota</taxon>
        <taxon>Cyanophyceae</taxon>
        <taxon>Oscillatoriophycideae</taxon>
        <taxon>Oscillatoriales</taxon>
    </lineage>
</organism>
<reference evidence="1" key="1">
    <citation type="journal article" date="2020" name="mSystems">
        <title>Genome- and Community-Level Interaction Insights into Carbon Utilization and Element Cycling Functions of Hydrothermarchaeota in Hydrothermal Sediment.</title>
        <authorList>
            <person name="Zhou Z."/>
            <person name="Liu Y."/>
            <person name="Xu W."/>
            <person name="Pan J."/>
            <person name="Luo Z.H."/>
            <person name="Li M."/>
        </authorList>
    </citation>
    <scope>NUCLEOTIDE SEQUENCE [LARGE SCALE GENOMIC DNA]</scope>
    <source>
        <strain evidence="1">SpSt-418</strain>
    </source>
</reference>
<dbReference type="EMBL" id="DSRU01000159">
    <property type="protein sequence ID" value="HFM98237.1"/>
    <property type="molecule type" value="Genomic_DNA"/>
</dbReference>
<accession>A0A7C3PNL5</accession>
<comment type="caution">
    <text evidence="1">The sequence shown here is derived from an EMBL/GenBank/DDBJ whole genome shotgun (WGS) entry which is preliminary data.</text>
</comment>
<sequence>MNYQNQLTPWVIHKLLPNLNQMSVSRFRKRTEAEAYLRVLQQTQPNAKFEIIFDIGRELQRAES</sequence>
<gene>
    <name evidence="1" type="ORF">ENR64_10870</name>
</gene>
<protein>
    <submittedName>
        <fullName evidence="1">Uncharacterized protein</fullName>
    </submittedName>
</protein>
<dbReference type="AlphaFoldDB" id="A0A7C3PNL5"/>